<reference evidence="1 2" key="1">
    <citation type="submission" date="2020-03" db="EMBL/GenBank/DDBJ databases">
        <authorList>
            <person name="Wang L."/>
            <person name="He N."/>
            <person name="Li Y."/>
            <person name="Fang Y."/>
            <person name="Zhang F."/>
        </authorList>
    </citation>
    <scope>NUCLEOTIDE SEQUENCE [LARGE SCALE GENOMIC DNA]</scope>
    <source>
        <strain evidence="1 2">36D10-4-7</strain>
    </source>
</reference>
<dbReference type="PIRSF" id="PIRSF008502">
    <property type="entry name" value="UCP008502"/>
    <property type="match status" value="1"/>
</dbReference>
<sequence>MPRTVAFLGSVNVGGNRVAMAELRAALADAGFANVATVTASGNVLFDHDGTSDAALAARVGDVVAARFGFRTFAAVRTAVEVAAAMADNPFATDGEEKLVHTLFLDGPLSADGFARLVADHRGRERLAAGDRAVHIDYVDGAGPSKLTKTFIEKRIGRQGTARNLRSLARIHAVMTQAQT</sequence>
<dbReference type="PANTHER" id="PTHR36439:SF1">
    <property type="entry name" value="DUF1697 DOMAIN-CONTAINING PROTEIN"/>
    <property type="match status" value="1"/>
</dbReference>
<dbReference type="EMBL" id="JAAVJH010000003">
    <property type="protein sequence ID" value="NJR78019.1"/>
    <property type="molecule type" value="Genomic_DNA"/>
</dbReference>
<dbReference type="Gene3D" id="3.30.70.1280">
    <property type="entry name" value="SP0830-like domains"/>
    <property type="match status" value="1"/>
</dbReference>
<accession>A0ABX1CJ51</accession>
<proteinExistence type="predicted"/>
<dbReference type="Pfam" id="PF08002">
    <property type="entry name" value="DUF1697"/>
    <property type="match status" value="1"/>
</dbReference>
<dbReference type="SUPFAM" id="SSF160379">
    <property type="entry name" value="SP0830-like"/>
    <property type="match status" value="1"/>
</dbReference>
<dbReference type="RefSeq" id="WP_168133568.1">
    <property type="nucleotide sequence ID" value="NZ_JAAVJH010000003.1"/>
</dbReference>
<protein>
    <submittedName>
        <fullName evidence="1">DUF1697 domain-containing protein</fullName>
    </submittedName>
</protein>
<dbReference type="InterPro" id="IPR012545">
    <property type="entry name" value="DUF1697"/>
</dbReference>
<dbReference type="PANTHER" id="PTHR36439">
    <property type="entry name" value="BLL4334 PROTEIN"/>
    <property type="match status" value="1"/>
</dbReference>
<comment type="caution">
    <text evidence="1">The sequence shown here is derived from an EMBL/GenBank/DDBJ whole genome shotgun (WGS) entry which is preliminary data.</text>
</comment>
<dbReference type="Proteomes" id="UP000732399">
    <property type="component" value="Unassembled WGS sequence"/>
</dbReference>
<gene>
    <name evidence="1" type="ORF">HBH26_05235</name>
</gene>
<evidence type="ECO:0000313" key="1">
    <source>
        <dbReference type="EMBL" id="NJR78019.1"/>
    </source>
</evidence>
<evidence type="ECO:0000313" key="2">
    <source>
        <dbReference type="Proteomes" id="UP000732399"/>
    </source>
</evidence>
<organism evidence="1 2">
    <name type="scientific">Sphingomonas corticis</name>
    <dbReference type="NCBI Taxonomy" id="2722791"/>
    <lineage>
        <taxon>Bacteria</taxon>
        <taxon>Pseudomonadati</taxon>
        <taxon>Pseudomonadota</taxon>
        <taxon>Alphaproteobacteria</taxon>
        <taxon>Sphingomonadales</taxon>
        <taxon>Sphingomonadaceae</taxon>
        <taxon>Sphingomonas</taxon>
    </lineage>
</organism>
<name>A0ABX1CJ51_9SPHN</name>
<keyword evidence="2" id="KW-1185">Reference proteome</keyword>